<accession>A0AAV3GXU6</accession>
<feature type="transmembrane region" description="Helical" evidence="1">
    <location>
        <begin position="444"/>
        <end position="462"/>
    </location>
</feature>
<name>A0AAV3GXU6_ENTFC</name>
<feature type="transmembrane region" description="Helical" evidence="1">
    <location>
        <begin position="356"/>
        <end position="375"/>
    </location>
</feature>
<keyword evidence="1" id="KW-0472">Membrane</keyword>
<evidence type="ECO:0000313" key="3">
    <source>
        <dbReference type="Proteomes" id="UP000006402"/>
    </source>
</evidence>
<feature type="transmembrane region" description="Helical" evidence="1">
    <location>
        <begin position="186"/>
        <end position="207"/>
    </location>
</feature>
<feature type="transmembrane region" description="Helical" evidence="1">
    <location>
        <begin position="49"/>
        <end position="68"/>
    </location>
</feature>
<evidence type="ECO:0000313" key="2">
    <source>
        <dbReference type="EMBL" id="EJX54169.1"/>
    </source>
</evidence>
<feature type="transmembrane region" description="Helical" evidence="1">
    <location>
        <begin position="284"/>
        <end position="303"/>
    </location>
</feature>
<reference evidence="2 3" key="1">
    <citation type="submission" date="2012-04" db="EMBL/GenBank/DDBJ databases">
        <authorList>
            <person name="Weinstock G."/>
            <person name="Sodergren E."/>
            <person name="Lobos E.A."/>
            <person name="Fulton L."/>
            <person name="Fulton R."/>
            <person name="Courtney L."/>
            <person name="Fronick C."/>
            <person name="O'Laughlin M."/>
            <person name="Godfrey J."/>
            <person name="Wilson R.M."/>
            <person name="Miner T."/>
            <person name="Farmer C."/>
            <person name="Delehaunty K."/>
            <person name="Cordes M."/>
            <person name="Minx P."/>
            <person name="Tomlinson C."/>
            <person name="Chen J."/>
            <person name="Wollam A."/>
            <person name="Pepin K.H."/>
            <person name="Bhonagiri V."/>
            <person name="Zhang X."/>
            <person name="Suruliraj S."/>
            <person name="Warren W."/>
            <person name="Mitreva M."/>
            <person name="Mardis E.R."/>
            <person name="Wilson R.K."/>
        </authorList>
    </citation>
    <scope>NUCLEOTIDE SEQUENCE [LARGE SCALE GENOMIC DNA]</scope>
    <source>
        <strain evidence="2 3">R496</strain>
    </source>
</reference>
<feature type="transmembrane region" description="Helical" evidence="1">
    <location>
        <begin position="219"/>
        <end position="240"/>
    </location>
</feature>
<evidence type="ECO:0000256" key="1">
    <source>
        <dbReference type="SAM" id="Phobius"/>
    </source>
</evidence>
<gene>
    <name evidence="2" type="ORF">HMPREF1378_00835</name>
</gene>
<protein>
    <submittedName>
        <fullName evidence="2">Citrate transporter</fullName>
    </submittedName>
</protein>
<dbReference type="Proteomes" id="UP000006402">
    <property type="component" value="Unassembled WGS sequence"/>
</dbReference>
<feature type="transmembrane region" description="Helical" evidence="1">
    <location>
        <begin position="24"/>
        <end position="42"/>
    </location>
</feature>
<dbReference type="EMBL" id="AMAH01000067">
    <property type="protein sequence ID" value="EJX54169.1"/>
    <property type="molecule type" value="Genomic_DNA"/>
</dbReference>
<comment type="caution">
    <text evidence="2">The sequence shown here is derived from an EMBL/GenBank/DDBJ whole genome shotgun (WGS) entry which is preliminary data.</text>
</comment>
<dbReference type="AlphaFoldDB" id="A0AAV3GXU6"/>
<feature type="transmembrane region" description="Helical" evidence="1">
    <location>
        <begin position="387"/>
        <end position="414"/>
    </location>
</feature>
<proteinExistence type="predicted"/>
<feature type="transmembrane region" description="Helical" evidence="1">
    <location>
        <begin position="98"/>
        <end position="122"/>
    </location>
</feature>
<keyword evidence="1" id="KW-1133">Transmembrane helix</keyword>
<sequence length="465" mass="50198">MSLTDILVCLSEKQNGRRNNMSDIIIGILLVISFFFMVWYCVKGYNLMVGFAIMATVWMGLALVGNTFSPNPAMEGQGVIDVLTHIYTTGPAEYAKSILVNVFFGAFFGRVLVDSGIAATLIRKVVELGGDKPRITMSLLCIVTAVIFMSMTGIGPVISIAVIVLPILMSLGISVPVALFSFMGSIMAGIFANIVNFKQYQTIYAGFNPAAESYTYNDYFQIGMIGMIVSLVVVLTVANISMNKKKRYAMAANVPAEGGDAPMISWLAVLLPVLGVVLLDLPIILGFILAGIWALLFTGKLRGGYKEICRQFAKLFTDGAVDVAPMVGFLMTLAMFNNSAAYASPYFSAIFGDWIPQSPLVLAIVFAILTPLGFFRGPMNLVGSGSAILAVVLAVNPTMSPAFLFPLFAITTIAPQHLDITQSWVAWGLGYTKVTSREYMKKSIPTGWIIGAILCLITFLLYGNA</sequence>
<organism evidence="2 3">
    <name type="scientific">Enterococcus faecium R496</name>
    <dbReference type="NCBI Taxonomy" id="1134836"/>
    <lineage>
        <taxon>Bacteria</taxon>
        <taxon>Bacillati</taxon>
        <taxon>Bacillota</taxon>
        <taxon>Bacilli</taxon>
        <taxon>Lactobacillales</taxon>
        <taxon>Enterococcaceae</taxon>
        <taxon>Enterococcus</taxon>
    </lineage>
</organism>
<keyword evidence="1" id="KW-0812">Transmembrane</keyword>
<feature type="transmembrane region" description="Helical" evidence="1">
    <location>
        <begin position="315"/>
        <end position="336"/>
    </location>
</feature>